<dbReference type="Pfam" id="PF04359">
    <property type="entry name" value="DUF493"/>
    <property type="match status" value="1"/>
</dbReference>
<protein>
    <recommendedName>
        <fullName evidence="3">DUF493 family protein</fullName>
    </recommendedName>
</protein>
<evidence type="ECO:0000313" key="2">
    <source>
        <dbReference type="Proteomes" id="UP000249542"/>
    </source>
</evidence>
<proteinExistence type="predicted"/>
<dbReference type="AlphaFoldDB" id="A0A2W7I037"/>
<organism evidence="1 2">
    <name type="scientific">Mesonia algae</name>
    <dbReference type="NCBI Taxonomy" id="213248"/>
    <lineage>
        <taxon>Bacteria</taxon>
        <taxon>Pseudomonadati</taxon>
        <taxon>Bacteroidota</taxon>
        <taxon>Flavobacteriia</taxon>
        <taxon>Flavobacteriales</taxon>
        <taxon>Flavobacteriaceae</taxon>
        <taxon>Mesonia</taxon>
    </lineage>
</organism>
<comment type="caution">
    <text evidence="1">The sequence shown here is derived from an EMBL/GenBank/DDBJ whole genome shotgun (WGS) entry which is preliminary data.</text>
</comment>
<accession>A0A2W7I037</accession>
<reference evidence="1 2" key="1">
    <citation type="submission" date="2018-06" db="EMBL/GenBank/DDBJ databases">
        <title>Genomic Encyclopedia of Archaeal and Bacterial Type Strains, Phase II (KMG-II): from individual species to whole genera.</title>
        <authorList>
            <person name="Goeker M."/>
        </authorList>
    </citation>
    <scope>NUCLEOTIDE SEQUENCE [LARGE SCALE GENOMIC DNA]</scope>
    <source>
        <strain evidence="1 2">DSM 15361</strain>
    </source>
</reference>
<dbReference type="EMBL" id="QKYV01000005">
    <property type="protein sequence ID" value="PZW39688.1"/>
    <property type="molecule type" value="Genomic_DNA"/>
</dbReference>
<dbReference type="InterPro" id="IPR027471">
    <property type="entry name" value="YbeD-like_sf"/>
</dbReference>
<keyword evidence="2" id="KW-1185">Reference proteome</keyword>
<gene>
    <name evidence="1" type="ORF">LX95_02052</name>
</gene>
<dbReference type="Proteomes" id="UP000249542">
    <property type="component" value="Unassembled WGS sequence"/>
</dbReference>
<evidence type="ECO:0008006" key="3">
    <source>
        <dbReference type="Google" id="ProtNLM"/>
    </source>
</evidence>
<dbReference type="Gene3D" id="3.30.70.260">
    <property type="match status" value="1"/>
</dbReference>
<dbReference type="SUPFAM" id="SSF117991">
    <property type="entry name" value="YbeD/HP0495-like"/>
    <property type="match status" value="1"/>
</dbReference>
<evidence type="ECO:0000313" key="1">
    <source>
        <dbReference type="EMBL" id="PZW39688.1"/>
    </source>
</evidence>
<dbReference type="InterPro" id="IPR007454">
    <property type="entry name" value="UPF0250_YbeD-like"/>
</dbReference>
<name>A0A2W7I037_9FLAO</name>
<sequence length="110" mass="12595">MNEVSLFLKDIKFMSSNKERDDFYKKLKVKLEETAQWPSEYLYKFIVPSSPKKIAEIENIFDNMGAVITTKESSKGTYTSVSINVKMKSPDTVIEKYIEVGEKVEGVISL</sequence>